<feature type="transmembrane region" description="Helical" evidence="1">
    <location>
        <begin position="12"/>
        <end position="33"/>
    </location>
</feature>
<gene>
    <name evidence="2" type="ORF">IAB63_08950</name>
</gene>
<reference evidence="2" key="1">
    <citation type="submission" date="2020-10" db="EMBL/GenBank/DDBJ databases">
        <authorList>
            <person name="Gilroy R."/>
        </authorList>
    </citation>
    <scope>NUCLEOTIDE SEQUENCE</scope>
    <source>
        <strain evidence="2">CHK187-14744</strain>
    </source>
</reference>
<evidence type="ECO:0000313" key="2">
    <source>
        <dbReference type="EMBL" id="HIU03366.1"/>
    </source>
</evidence>
<comment type="caution">
    <text evidence="2">The sequence shown here is derived from an EMBL/GenBank/DDBJ whole genome shotgun (WGS) entry which is preliminary data.</text>
</comment>
<organism evidence="2 3">
    <name type="scientific">Candidatus Onthocola gallistercoris</name>
    <dbReference type="NCBI Taxonomy" id="2840876"/>
    <lineage>
        <taxon>Bacteria</taxon>
        <taxon>Bacillati</taxon>
        <taxon>Bacillota</taxon>
        <taxon>Bacilli</taxon>
        <taxon>Candidatus Onthocola</taxon>
    </lineage>
</organism>
<proteinExistence type="predicted"/>
<dbReference type="Proteomes" id="UP000824164">
    <property type="component" value="Unassembled WGS sequence"/>
</dbReference>
<name>A0A9D1KWK9_9FIRM</name>
<accession>A0A9D1KWK9</accession>
<evidence type="ECO:0008006" key="4">
    <source>
        <dbReference type="Google" id="ProtNLM"/>
    </source>
</evidence>
<reference evidence="2" key="2">
    <citation type="journal article" date="2021" name="PeerJ">
        <title>Extensive microbial diversity within the chicken gut microbiome revealed by metagenomics and culture.</title>
        <authorList>
            <person name="Gilroy R."/>
            <person name="Ravi A."/>
            <person name="Getino M."/>
            <person name="Pursley I."/>
            <person name="Horton D.L."/>
            <person name="Alikhan N.F."/>
            <person name="Baker D."/>
            <person name="Gharbi K."/>
            <person name="Hall N."/>
            <person name="Watson M."/>
            <person name="Adriaenssens E.M."/>
            <person name="Foster-Nyarko E."/>
            <person name="Jarju S."/>
            <person name="Secka A."/>
            <person name="Antonio M."/>
            <person name="Oren A."/>
            <person name="Chaudhuri R.R."/>
            <person name="La Ragione R."/>
            <person name="Hildebrand F."/>
            <person name="Pallen M.J."/>
        </authorList>
    </citation>
    <scope>NUCLEOTIDE SEQUENCE</scope>
    <source>
        <strain evidence="2">CHK187-14744</strain>
    </source>
</reference>
<dbReference type="EMBL" id="DVLT01000055">
    <property type="protein sequence ID" value="HIU03366.1"/>
    <property type="molecule type" value="Genomic_DNA"/>
</dbReference>
<keyword evidence="1" id="KW-0472">Membrane</keyword>
<evidence type="ECO:0000313" key="3">
    <source>
        <dbReference type="Proteomes" id="UP000824164"/>
    </source>
</evidence>
<evidence type="ECO:0000256" key="1">
    <source>
        <dbReference type="SAM" id="Phobius"/>
    </source>
</evidence>
<keyword evidence="1" id="KW-0812">Transmembrane</keyword>
<keyword evidence="1" id="KW-1133">Transmembrane helix</keyword>
<dbReference type="AlphaFoldDB" id="A0A9D1KWK9"/>
<protein>
    <recommendedName>
        <fullName evidence="4">TadE-like protein</fullName>
    </recommendedName>
</protein>
<sequence length="156" mass="17456">MKQYRGSFTVEASFIISWFCLLIGTMILLAFYIHDYVVICAVADEAAVHASLSLGRYFLTDSGETDITALLEERDVPMTLVYEWAYQRMERSLLCVSVDTFQINESKWADKVEVSAIGSCRLAGIPVQFKIISEAPVINSQSLSRRPEGEEETGGE</sequence>